<dbReference type="InterPro" id="IPR006597">
    <property type="entry name" value="Sel1-like"/>
</dbReference>
<keyword evidence="1" id="KW-0175">Coiled coil</keyword>
<dbReference type="InterPro" id="IPR052945">
    <property type="entry name" value="Mitotic_Regulator"/>
</dbReference>
<dbReference type="Gene3D" id="1.25.40.10">
    <property type="entry name" value="Tetratricopeptide repeat domain"/>
    <property type="match status" value="2"/>
</dbReference>
<dbReference type="EMBL" id="VSSQ01000002">
    <property type="protein sequence ID" value="MPL55593.1"/>
    <property type="molecule type" value="Genomic_DNA"/>
</dbReference>
<reference evidence="2" key="1">
    <citation type="submission" date="2019-08" db="EMBL/GenBank/DDBJ databases">
        <authorList>
            <person name="Kucharzyk K."/>
            <person name="Murdoch R.W."/>
            <person name="Higgins S."/>
            <person name="Loffler F."/>
        </authorList>
    </citation>
    <scope>NUCLEOTIDE SEQUENCE</scope>
</reference>
<comment type="caution">
    <text evidence="2">The sequence shown here is derived from an EMBL/GenBank/DDBJ whole genome shotgun (WGS) entry which is preliminary data.</text>
</comment>
<dbReference type="PANTHER" id="PTHR43628:SF1">
    <property type="entry name" value="CHITIN SYNTHASE REGULATORY FACTOR 2-RELATED"/>
    <property type="match status" value="1"/>
</dbReference>
<evidence type="ECO:0000256" key="1">
    <source>
        <dbReference type="SAM" id="Coils"/>
    </source>
</evidence>
<accession>A0A644SLR3</accession>
<protein>
    <submittedName>
        <fullName evidence="2">Secretory immunoglobulin A-binding protein EsiB</fullName>
    </submittedName>
</protein>
<gene>
    <name evidence="2" type="primary">esiB_1</name>
    <name evidence="2" type="ORF">SDC9_01071</name>
</gene>
<dbReference type="SUPFAM" id="SSF81901">
    <property type="entry name" value="HCP-like"/>
    <property type="match status" value="1"/>
</dbReference>
<proteinExistence type="predicted"/>
<dbReference type="SMART" id="SM00671">
    <property type="entry name" value="SEL1"/>
    <property type="match status" value="4"/>
</dbReference>
<dbReference type="Pfam" id="PF08238">
    <property type="entry name" value="Sel1"/>
    <property type="match status" value="4"/>
</dbReference>
<dbReference type="PANTHER" id="PTHR43628">
    <property type="entry name" value="ACTIVATOR OF C KINASE PROTEIN 1-RELATED"/>
    <property type="match status" value="1"/>
</dbReference>
<name>A0A644SLR3_9ZZZZ</name>
<organism evidence="2">
    <name type="scientific">bioreactor metagenome</name>
    <dbReference type="NCBI Taxonomy" id="1076179"/>
    <lineage>
        <taxon>unclassified sequences</taxon>
        <taxon>metagenomes</taxon>
        <taxon>ecological metagenomes</taxon>
    </lineage>
</organism>
<dbReference type="InterPro" id="IPR011990">
    <property type="entry name" value="TPR-like_helical_dom_sf"/>
</dbReference>
<sequence>MRKNLFFLFTFWSVITVFSQNAVELNQQSKELLQKNQYDKAMPLLMQAAELGNPEAQYNLAYFLQNGVGISRNEAEAIEWYKKSSLQNFNDSHYALMMAYGNGEGVEQNTTLAFEYAMKCANNNDATCIWNVVNCYFSGIGVDKNETLFKEWLLKLVKLDNPANLYQSGKITSARLELARYYRDGIYFPKDVYQSYLWYIIFNESKGDMSIMIQQEAIDELKKIENELTKNQIESRELAAEKLLGRKLKNIKNLYQINH</sequence>
<dbReference type="AlphaFoldDB" id="A0A644SLR3"/>
<evidence type="ECO:0000313" key="2">
    <source>
        <dbReference type="EMBL" id="MPL55593.1"/>
    </source>
</evidence>
<feature type="coiled-coil region" evidence="1">
    <location>
        <begin position="214"/>
        <end position="241"/>
    </location>
</feature>